<reference evidence="1" key="1">
    <citation type="submission" date="2021-06" db="EMBL/GenBank/DDBJ databases">
        <authorList>
            <person name="Kallberg Y."/>
            <person name="Tangrot J."/>
            <person name="Rosling A."/>
        </authorList>
    </citation>
    <scope>NUCLEOTIDE SEQUENCE</scope>
    <source>
        <strain evidence="1">IL203A</strain>
    </source>
</reference>
<keyword evidence="2" id="KW-1185">Reference proteome</keyword>
<dbReference type="Proteomes" id="UP000789702">
    <property type="component" value="Unassembled WGS sequence"/>
</dbReference>
<comment type="caution">
    <text evidence="1">The sequence shown here is derived from an EMBL/GenBank/DDBJ whole genome shotgun (WGS) entry which is preliminary data.</text>
</comment>
<proteinExistence type="predicted"/>
<protein>
    <submittedName>
        <fullName evidence="1">9320_t:CDS:1</fullName>
    </submittedName>
</protein>
<organism evidence="1 2">
    <name type="scientific">Dentiscutata heterogama</name>
    <dbReference type="NCBI Taxonomy" id="1316150"/>
    <lineage>
        <taxon>Eukaryota</taxon>
        <taxon>Fungi</taxon>
        <taxon>Fungi incertae sedis</taxon>
        <taxon>Mucoromycota</taxon>
        <taxon>Glomeromycotina</taxon>
        <taxon>Glomeromycetes</taxon>
        <taxon>Diversisporales</taxon>
        <taxon>Gigasporaceae</taxon>
        <taxon>Dentiscutata</taxon>
    </lineage>
</organism>
<evidence type="ECO:0000313" key="1">
    <source>
        <dbReference type="EMBL" id="CAG8445958.1"/>
    </source>
</evidence>
<accession>A0ACA9K196</accession>
<dbReference type="EMBL" id="CAJVPU010000290">
    <property type="protein sequence ID" value="CAG8445958.1"/>
    <property type="molecule type" value="Genomic_DNA"/>
</dbReference>
<name>A0ACA9K196_9GLOM</name>
<gene>
    <name evidence="1" type="ORF">DHETER_LOCUS562</name>
</gene>
<sequence>MNNSIIAVDIIPDNDGKVVMYGEPNKDKTHLVSGKLRVILSKPLKVKFISVKLKGKSEYSDWENQYSCINVIKLEQILYEKDVLPRGVTDLDFELKMPGNMPQSYVTSFGLIRYKLIAEVQPSSMLAKCERVERGIHIYRHYLPCRRELLPAPPTKVYRGQRRNILKYELDIPNVIGVNERSLLIRVRLLPFSDQGYVKKIIFDLVQSEKVQPSQQDITYYDMDSTQFVGNVQLSGSTPTKRKRSSQIKPTALSISRDDDTWNNPLTYNLPFVQYSRTATSGTARASKIKATIDSPLIRVRHKLRLSMIFKDETEKDLELGFPITITTIPEDDHSSIFGMLCDNGLPSYDDCIEDSPTMGYEESEDSRPITPLGELNNLDNNLRYHSRNNSRSNSRNHSRSNSRNHSRSNSRNHSRSNSRDNSRSNSRDHSRSNTMSNLDDANNGYNDDNSSNGGNGASNSSILSDKRQPTLKHKKSQRSLVDRLLHRNENNSKTTSPPLPSIPTAYTTPTSHPNYNNINGSSTDHNRALPITSHDPPSYSPMRPPNTNINYLSARSGGASRYLNMPDEDDYETNMHLEIHSAPSSPKLSGIPMPLGDDVSNETSYNNDEAFSLENNSNLLPPQKMRRKSHRRSASFDLSIKKPELINSRFLNNNKLRTSGDKNDLLGLGPTIEQYQTLSVDSLTYEKRRLENSINHLIRSNEEMKNFDKDDADFQLAIKENEAFILKQQDKINIIQNILAEKQQNGNNCIPLDSNSSATETATNTFNDLNDIDQLIEDVQDNHNSNINGA</sequence>
<evidence type="ECO:0000313" key="2">
    <source>
        <dbReference type="Proteomes" id="UP000789702"/>
    </source>
</evidence>